<evidence type="ECO:0008006" key="4">
    <source>
        <dbReference type="Google" id="ProtNLM"/>
    </source>
</evidence>
<comment type="caution">
    <text evidence="2">The sequence shown here is derived from an EMBL/GenBank/DDBJ whole genome shotgun (WGS) entry which is preliminary data.</text>
</comment>
<keyword evidence="1" id="KW-0175">Coiled coil</keyword>
<evidence type="ECO:0000256" key="1">
    <source>
        <dbReference type="SAM" id="Coils"/>
    </source>
</evidence>
<keyword evidence="3" id="KW-1185">Reference proteome</keyword>
<sequence length="416" mass="43083">MSAAANPYPNLGFNPVPGAPADVAGLRGQINSAFDAVKETNGLLTRLRNSHDNVWTGAGGDAFRASFDATLAQDLGYAQSSLERAVALLDEWHTALVGYQETAKGLESEAATARGEYAKAQTTLRQAQANPDLGLANMQFSDRNQLADAQRRLDAAAAQVRSASAAVDNAQGTIDAIIKRAHDLETEHNSLARRIAAELDAAAKDFAPSPPDKSIWDKISDAVKGVGKWISDHKKQIHDILSGVSAVTGLLALVTPFPADAIFGAIALVSGAGALAMDFMDPEVQDAFGGVLHGDFSKDNLMKIGTTVGLDSLAVIPGTGGVLKGTGAAFKGAEESGAVFKAFAEGAQSPSYLSTKLDKIPRPEGVTNWLQDMSKANGFGPGVGTSLSGIELVSRAAKAGLGSGKITTGTLELADD</sequence>
<organism evidence="2 3">
    <name type="scientific">Nocardia veterana</name>
    <dbReference type="NCBI Taxonomy" id="132249"/>
    <lineage>
        <taxon>Bacteria</taxon>
        <taxon>Bacillati</taxon>
        <taxon>Actinomycetota</taxon>
        <taxon>Actinomycetes</taxon>
        <taxon>Mycobacteriales</taxon>
        <taxon>Nocardiaceae</taxon>
        <taxon>Nocardia</taxon>
    </lineage>
</organism>
<accession>A0A7X6M268</accession>
<dbReference type="Gene3D" id="1.10.287.1490">
    <property type="match status" value="1"/>
</dbReference>
<proteinExistence type="predicted"/>
<gene>
    <name evidence="2" type="ORF">HGA07_24855</name>
</gene>
<dbReference type="RefSeq" id="WP_051031807.1">
    <property type="nucleotide sequence ID" value="NZ_CAWPHS010000029.1"/>
</dbReference>
<dbReference type="AlphaFoldDB" id="A0A7X6M268"/>
<protein>
    <recommendedName>
        <fullName evidence="4">WXG100 family type VII secretion target</fullName>
    </recommendedName>
</protein>
<name>A0A7X6M268_9NOCA</name>
<dbReference type="Proteomes" id="UP000523447">
    <property type="component" value="Unassembled WGS sequence"/>
</dbReference>
<reference evidence="2 3" key="1">
    <citation type="submission" date="2020-04" db="EMBL/GenBank/DDBJ databases">
        <title>MicrobeNet Type strains.</title>
        <authorList>
            <person name="Nicholson A.C."/>
        </authorList>
    </citation>
    <scope>NUCLEOTIDE SEQUENCE [LARGE SCALE GENOMIC DNA]</scope>
    <source>
        <strain evidence="2 3">DSM 44445</strain>
    </source>
</reference>
<evidence type="ECO:0000313" key="2">
    <source>
        <dbReference type="EMBL" id="NKY88832.1"/>
    </source>
</evidence>
<feature type="coiled-coil region" evidence="1">
    <location>
        <begin position="103"/>
        <end position="187"/>
    </location>
</feature>
<dbReference type="EMBL" id="JAAXPE010000035">
    <property type="protein sequence ID" value="NKY88832.1"/>
    <property type="molecule type" value="Genomic_DNA"/>
</dbReference>
<evidence type="ECO:0000313" key="3">
    <source>
        <dbReference type="Proteomes" id="UP000523447"/>
    </source>
</evidence>